<dbReference type="OMA" id="EFVEWGF"/>
<sequence>MTAVLPSHSHLHHPRHGILLNPSPSVSPFHHTVSLPLSTPPTPPSPPPPPPPPPTPTPNQTTSPPKIPPPAHAQSTPPPPSTTALSPKPAPAPTPTKPAPDQVLHPTAAASASLPSPSPAATTSPTPISPRLLRRRLPPRPRHRPLTQGVRPAQSPSSLLFDASTEASPPSVHTAPSSPLLLPAQSQSHSRPPSDISHDWDLLTPTSPHAPSEPLPEPPRKPCSSTGSSTGKWTNLFKPLLGRGKATMARSLSSEELSALQGLGMGKISSRSRSPSRTRDPECARDFGAPLDRWMSEGGGAAPPPTKKKRTSFFGGGGGSGGGVPLGRTQSLTLSLNGGEKEERGRGRHTKGSASASSSRAGSVIGGRKQTRMLNGRVYGARRNANANPFANVRTEEPEFVEWGYGGMGSVKGGGVGSSVWARVQTGNSSLMAKAAADEDDGGGMAWVKKRREQREKEKREREEREQEQQSQNSEQEQEREQEQEEEHEQAKAEGVRAEKAESGEQRIALEHPTSAQSTASPTPLTSPCPSSPAPHAHAEGAHITTAVTIPAPHHHHRHHSHHHHAHARGSVERMPSLPLPERGESVDTARGVPFAVPVVAVPVQEAAEPEQAPLQRMRGARRARKRALRAERSRRTALGAGVEKIARHKESGVDGAAPLS</sequence>
<feature type="compositionally biased region" description="Pro residues" evidence="1">
    <location>
        <begin position="88"/>
        <end position="98"/>
    </location>
</feature>
<feature type="region of interest" description="Disordered" evidence="1">
    <location>
        <begin position="609"/>
        <end position="661"/>
    </location>
</feature>
<feature type="compositionally biased region" description="Low complexity" evidence="1">
    <location>
        <begin position="609"/>
        <end position="618"/>
    </location>
</feature>
<feature type="region of interest" description="Disordered" evidence="1">
    <location>
        <begin position="553"/>
        <end position="586"/>
    </location>
</feature>
<evidence type="ECO:0000313" key="2">
    <source>
        <dbReference type="EMBL" id="OBZ75131.1"/>
    </source>
</evidence>
<dbReference type="EMBL" id="LUGG01000004">
    <property type="protein sequence ID" value="OBZ75131.1"/>
    <property type="molecule type" value="Genomic_DNA"/>
</dbReference>
<proteinExistence type="predicted"/>
<name>A0A1C7MDY3_GRIFR</name>
<evidence type="ECO:0000256" key="1">
    <source>
        <dbReference type="SAM" id="MobiDB-lite"/>
    </source>
</evidence>
<feature type="compositionally biased region" description="Low complexity" evidence="1">
    <location>
        <begin position="352"/>
        <end position="367"/>
    </location>
</feature>
<feature type="region of interest" description="Disordered" evidence="1">
    <location>
        <begin position="262"/>
        <end position="380"/>
    </location>
</feature>
<feature type="compositionally biased region" description="Pro residues" evidence="1">
    <location>
        <begin position="65"/>
        <end position="81"/>
    </location>
</feature>
<feature type="compositionally biased region" description="Basic residues" evidence="1">
    <location>
        <begin position="553"/>
        <end position="568"/>
    </location>
</feature>
<feature type="compositionally biased region" description="Low complexity" evidence="1">
    <location>
        <begin position="513"/>
        <end position="524"/>
    </location>
</feature>
<feature type="region of interest" description="Disordered" evidence="1">
    <location>
        <begin position="433"/>
        <end position="539"/>
    </location>
</feature>
<protein>
    <submittedName>
        <fullName evidence="2">Uncharacterized protein</fullName>
    </submittedName>
</protein>
<feature type="region of interest" description="Disordered" evidence="1">
    <location>
        <begin position="1"/>
        <end position="236"/>
    </location>
</feature>
<accession>A0A1C7MDY3</accession>
<gene>
    <name evidence="2" type="ORF">A0H81_04839</name>
</gene>
<feature type="compositionally biased region" description="Acidic residues" evidence="1">
    <location>
        <begin position="476"/>
        <end position="488"/>
    </location>
</feature>
<dbReference type="OrthoDB" id="3363386at2759"/>
<keyword evidence="3" id="KW-1185">Reference proteome</keyword>
<dbReference type="Proteomes" id="UP000092993">
    <property type="component" value="Unassembled WGS sequence"/>
</dbReference>
<comment type="caution">
    <text evidence="2">The sequence shown here is derived from an EMBL/GenBank/DDBJ whole genome shotgun (WGS) entry which is preliminary data.</text>
</comment>
<dbReference type="STRING" id="5627.A0A1C7MDY3"/>
<feature type="compositionally biased region" description="Pro residues" evidence="1">
    <location>
        <begin position="38"/>
        <end position="57"/>
    </location>
</feature>
<feature type="compositionally biased region" description="Gly residues" evidence="1">
    <location>
        <begin position="314"/>
        <end position="325"/>
    </location>
</feature>
<evidence type="ECO:0000313" key="3">
    <source>
        <dbReference type="Proteomes" id="UP000092993"/>
    </source>
</evidence>
<dbReference type="AlphaFoldDB" id="A0A1C7MDY3"/>
<feature type="compositionally biased region" description="Low complexity" evidence="1">
    <location>
        <begin position="106"/>
        <end position="131"/>
    </location>
</feature>
<feature type="compositionally biased region" description="Basic residues" evidence="1">
    <location>
        <begin position="132"/>
        <end position="145"/>
    </location>
</feature>
<feature type="compositionally biased region" description="Basic and acidic residues" evidence="1">
    <location>
        <begin position="453"/>
        <end position="468"/>
    </location>
</feature>
<feature type="compositionally biased region" description="Low complexity" evidence="1">
    <location>
        <begin position="175"/>
        <end position="188"/>
    </location>
</feature>
<organism evidence="2 3">
    <name type="scientific">Grifola frondosa</name>
    <name type="common">Maitake</name>
    <name type="synonym">Polyporus frondosus</name>
    <dbReference type="NCBI Taxonomy" id="5627"/>
    <lineage>
        <taxon>Eukaryota</taxon>
        <taxon>Fungi</taxon>
        <taxon>Dikarya</taxon>
        <taxon>Basidiomycota</taxon>
        <taxon>Agaricomycotina</taxon>
        <taxon>Agaricomycetes</taxon>
        <taxon>Polyporales</taxon>
        <taxon>Grifolaceae</taxon>
        <taxon>Grifola</taxon>
    </lineage>
</organism>
<feature type="compositionally biased region" description="Basic and acidic residues" evidence="1">
    <location>
        <begin position="489"/>
        <end position="510"/>
    </location>
</feature>
<feature type="compositionally biased region" description="Basic residues" evidence="1">
    <location>
        <begin position="619"/>
        <end position="628"/>
    </location>
</feature>
<reference evidence="2 3" key="1">
    <citation type="submission" date="2016-03" db="EMBL/GenBank/DDBJ databases">
        <title>Whole genome sequencing of Grifola frondosa 9006-11.</title>
        <authorList>
            <person name="Min B."/>
            <person name="Park H."/>
            <person name="Kim J.-G."/>
            <person name="Cho H."/>
            <person name="Oh Y.-L."/>
            <person name="Kong W.-S."/>
            <person name="Choi I.-G."/>
        </authorList>
    </citation>
    <scope>NUCLEOTIDE SEQUENCE [LARGE SCALE GENOMIC DNA]</scope>
    <source>
        <strain evidence="2 3">9006-11</strain>
    </source>
</reference>